<dbReference type="STRING" id="68231.AQJ30_04440"/>
<dbReference type="EMBL" id="LMWS01000005">
    <property type="protein sequence ID" value="KUN41132.1"/>
    <property type="molecule type" value="Genomic_DNA"/>
</dbReference>
<accession>A0A101R3S8</accession>
<dbReference type="Proteomes" id="UP000053271">
    <property type="component" value="Unassembled WGS sequence"/>
</dbReference>
<dbReference type="SUPFAM" id="SSF54427">
    <property type="entry name" value="NTF2-like"/>
    <property type="match status" value="1"/>
</dbReference>
<name>A0A101R3S8_9ACTN</name>
<sequence>MEGTPMTSNALAHLPVRVRTYLDAHARHDVPTAADCFGPAAVVVDDGRTHRGRDAVLAWLDRTSTEYTYTTTPLTAVPHDDRHWTVTQRLEGDFPGGTVDLAHTFTLDEDGRITGLTIVPCA</sequence>
<evidence type="ECO:0000313" key="2">
    <source>
        <dbReference type="EMBL" id="KUN41132.1"/>
    </source>
</evidence>
<evidence type="ECO:0000313" key="3">
    <source>
        <dbReference type="Proteomes" id="UP000053271"/>
    </source>
</evidence>
<evidence type="ECO:0000259" key="1">
    <source>
        <dbReference type="Pfam" id="PF12680"/>
    </source>
</evidence>
<dbReference type="InterPro" id="IPR037401">
    <property type="entry name" value="SnoaL-like"/>
</dbReference>
<dbReference type="Pfam" id="PF12680">
    <property type="entry name" value="SnoaL_2"/>
    <property type="match status" value="1"/>
</dbReference>
<protein>
    <recommendedName>
        <fullName evidence="1">SnoaL-like domain-containing protein</fullName>
    </recommendedName>
</protein>
<dbReference type="InterPro" id="IPR032710">
    <property type="entry name" value="NTF2-like_dom_sf"/>
</dbReference>
<organism evidence="2 3">
    <name type="scientific">Streptomyces longwoodensis</name>
    <dbReference type="NCBI Taxonomy" id="68231"/>
    <lineage>
        <taxon>Bacteria</taxon>
        <taxon>Bacillati</taxon>
        <taxon>Actinomycetota</taxon>
        <taxon>Actinomycetes</taxon>
        <taxon>Kitasatosporales</taxon>
        <taxon>Streptomycetaceae</taxon>
        <taxon>Streptomyces</taxon>
    </lineage>
</organism>
<reference evidence="2 3" key="1">
    <citation type="submission" date="2015-10" db="EMBL/GenBank/DDBJ databases">
        <title>Draft genome sequence of Streptomyces longwoodensis DSM 41677, type strain for the species Streptomyces longwoodensis.</title>
        <authorList>
            <person name="Ruckert C."/>
            <person name="Winkler A."/>
            <person name="Kalinowski J."/>
            <person name="Kampfer P."/>
            <person name="Glaeser S."/>
        </authorList>
    </citation>
    <scope>NUCLEOTIDE SEQUENCE [LARGE SCALE GENOMIC DNA]</scope>
    <source>
        <strain evidence="2 3">DSM 41677</strain>
    </source>
</reference>
<feature type="domain" description="SnoaL-like" evidence="1">
    <location>
        <begin position="18"/>
        <end position="114"/>
    </location>
</feature>
<comment type="caution">
    <text evidence="2">The sequence shown here is derived from an EMBL/GenBank/DDBJ whole genome shotgun (WGS) entry which is preliminary data.</text>
</comment>
<proteinExistence type="predicted"/>
<gene>
    <name evidence="2" type="ORF">AQJ30_04440</name>
</gene>
<keyword evidence="3" id="KW-1185">Reference proteome</keyword>
<dbReference type="AlphaFoldDB" id="A0A101R3S8"/>
<dbReference type="Gene3D" id="3.10.450.50">
    <property type="match status" value="1"/>
</dbReference>